<dbReference type="KEGG" id="clec:106667488"/>
<proteinExistence type="predicted"/>
<evidence type="ECO:0000256" key="1">
    <source>
        <dbReference type="SAM" id="MobiDB-lite"/>
    </source>
</evidence>
<organism evidence="2 3">
    <name type="scientific">Cimex lectularius</name>
    <name type="common">Bed bug</name>
    <name type="synonym">Acanthia lectularia</name>
    <dbReference type="NCBI Taxonomy" id="79782"/>
    <lineage>
        <taxon>Eukaryota</taxon>
        <taxon>Metazoa</taxon>
        <taxon>Ecdysozoa</taxon>
        <taxon>Arthropoda</taxon>
        <taxon>Hexapoda</taxon>
        <taxon>Insecta</taxon>
        <taxon>Pterygota</taxon>
        <taxon>Neoptera</taxon>
        <taxon>Paraneoptera</taxon>
        <taxon>Hemiptera</taxon>
        <taxon>Heteroptera</taxon>
        <taxon>Panheteroptera</taxon>
        <taxon>Cimicomorpha</taxon>
        <taxon>Cimicidae</taxon>
        <taxon>Cimex</taxon>
    </lineage>
</organism>
<accession>A0A8I6TEY4</accession>
<keyword evidence="3" id="KW-1185">Reference proteome</keyword>
<dbReference type="AlphaFoldDB" id="A0A8I6TEY4"/>
<protein>
    <submittedName>
        <fullName evidence="2">Uncharacterized protein</fullName>
    </submittedName>
</protein>
<dbReference type="RefSeq" id="XP_014250933.1">
    <property type="nucleotide sequence ID" value="XM_014395447.1"/>
</dbReference>
<dbReference type="RefSeq" id="XP_014250932.1">
    <property type="nucleotide sequence ID" value="XM_014395446.1"/>
</dbReference>
<evidence type="ECO:0000313" key="3">
    <source>
        <dbReference type="Proteomes" id="UP000494040"/>
    </source>
</evidence>
<dbReference type="EnsemblMetazoa" id="XM_014395446.1">
    <property type="protein sequence ID" value="XP_014250932.1"/>
    <property type="gene ID" value="LOC106667488"/>
</dbReference>
<sequence>MKQKLRKKPTAISSKIIEQKIQTQGSYERNASIHENISNRNLKMLTDLQYSIFERGLLRFAEDQTPKKDSRPMTRQRTADSKKADSPLTDDDQTAEMISIVKEIFRIAYKFPGMLQDLLNEDSEFNVLDNNSTTNLIYPAKKGHTCQLGEYCELNHWGNDNLRSSSA</sequence>
<evidence type="ECO:0000313" key="2">
    <source>
        <dbReference type="EnsemblMetazoa" id="XP_014250932.1"/>
    </source>
</evidence>
<dbReference type="GeneID" id="106667488"/>
<feature type="region of interest" description="Disordered" evidence="1">
    <location>
        <begin position="63"/>
        <end position="91"/>
    </location>
</feature>
<dbReference type="EnsemblMetazoa" id="XM_014395447.1">
    <property type="protein sequence ID" value="XP_014250933.1"/>
    <property type="gene ID" value="LOC106667488"/>
</dbReference>
<name>A0A8I6TEY4_CIMLE</name>
<dbReference type="Proteomes" id="UP000494040">
    <property type="component" value="Unassembled WGS sequence"/>
</dbReference>
<reference evidence="2" key="1">
    <citation type="submission" date="2022-01" db="UniProtKB">
        <authorList>
            <consortium name="EnsemblMetazoa"/>
        </authorList>
    </citation>
    <scope>IDENTIFICATION</scope>
</reference>
<feature type="compositionally biased region" description="Basic and acidic residues" evidence="1">
    <location>
        <begin position="63"/>
        <end position="85"/>
    </location>
</feature>